<dbReference type="InterPro" id="IPR050491">
    <property type="entry name" value="AmpC-like"/>
</dbReference>
<comment type="caution">
    <text evidence="9">The sequence shown here is derived from an EMBL/GenBank/DDBJ whole genome shotgun (WGS) entry which is preliminary data.</text>
</comment>
<evidence type="ECO:0000256" key="7">
    <source>
        <dbReference type="SAM" id="SignalP"/>
    </source>
</evidence>
<dbReference type="InterPro" id="IPR001466">
    <property type="entry name" value="Beta-lactam-related"/>
</dbReference>
<keyword evidence="5 6" id="KW-0046">Antibiotic resistance</keyword>
<feature type="chain" id="PRO_5047253641" description="Beta-lactamase" evidence="7">
    <location>
        <begin position="23"/>
        <end position="387"/>
    </location>
</feature>
<dbReference type="PANTHER" id="PTHR46825">
    <property type="entry name" value="D-ALANYL-D-ALANINE-CARBOXYPEPTIDASE/ENDOPEPTIDASE AMPH"/>
    <property type="match status" value="1"/>
</dbReference>
<keyword evidence="7" id="KW-0732">Signal</keyword>
<dbReference type="PROSITE" id="PS00336">
    <property type="entry name" value="BETA_LACTAMASE_C"/>
    <property type="match status" value="1"/>
</dbReference>
<name>A0ABS9ZPH9_9PSED</name>
<evidence type="ECO:0000259" key="8">
    <source>
        <dbReference type="Pfam" id="PF00144"/>
    </source>
</evidence>
<feature type="domain" description="Beta-lactamase-related" evidence="8">
    <location>
        <begin position="38"/>
        <end position="385"/>
    </location>
</feature>
<dbReference type="Gene3D" id="3.40.710.10">
    <property type="entry name" value="DD-peptidase/beta-lactamase superfamily"/>
    <property type="match status" value="1"/>
</dbReference>
<feature type="signal peptide" evidence="7">
    <location>
        <begin position="1"/>
        <end position="22"/>
    </location>
</feature>
<evidence type="ECO:0000256" key="1">
    <source>
        <dbReference type="ARBA" id="ARBA00001526"/>
    </source>
</evidence>
<dbReference type="NCBIfam" id="NF033085">
    <property type="entry name" value="bla_class_C"/>
    <property type="match status" value="1"/>
</dbReference>
<dbReference type="InterPro" id="IPR058136">
    <property type="entry name" value="AmpC"/>
</dbReference>
<evidence type="ECO:0000256" key="2">
    <source>
        <dbReference type="ARBA" id="ARBA00007840"/>
    </source>
</evidence>
<dbReference type="Pfam" id="PF00144">
    <property type="entry name" value="Beta-lactamase"/>
    <property type="match status" value="1"/>
</dbReference>
<dbReference type="InterPro" id="IPR001586">
    <property type="entry name" value="Beta-lactam_class-C_AS"/>
</dbReference>
<gene>
    <name evidence="9" type="primary">ampC</name>
    <name evidence="9" type="ORF">AUC61_23445</name>
</gene>
<dbReference type="RefSeq" id="WP_243248584.1">
    <property type="nucleotide sequence ID" value="NZ_LOHG01000022.1"/>
</dbReference>
<accession>A0ABS9ZPH9</accession>
<reference evidence="9 10" key="1">
    <citation type="submission" date="2015-12" db="EMBL/GenBank/DDBJ databases">
        <title>Phylogenomics in the description of a new species in the Pseudomonas syringae group.</title>
        <authorList>
            <person name="Busquets A."/>
            <person name="Gomila M."/>
            <person name="Beiki F."/>
            <person name="Rahimian H."/>
            <person name="Mulet M."/>
            <person name="Sanchez D."/>
            <person name="Garcia-Valdes E."/>
            <person name="Lalucat J."/>
        </authorList>
    </citation>
    <scope>NUCLEOTIDE SEQUENCE [LARGE SCALE GENOMIC DNA]</scope>
    <source>
        <strain evidence="9 10">S25</strain>
    </source>
</reference>
<comment type="catalytic activity">
    <reaction evidence="1 6">
        <text>a beta-lactam + H2O = a substituted beta-amino acid</text>
        <dbReference type="Rhea" id="RHEA:20401"/>
        <dbReference type="ChEBI" id="CHEBI:15377"/>
        <dbReference type="ChEBI" id="CHEBI:35627"/>
        <dbReference type="ChEBI" id="CHEBI:140347"/>
        <dbReference type="EC" id="3.5.2.6"/>
    </reaction>
</comment>
<comment type="similarity">
    <text evidence="2 6">Belongs to the class-C beta-lactamase family.</text>
</comment>
<evidence type="ECO:0000256" key="4">
    <source>
        <dbReference type="ARBA" id="ARBA00022801"/>
    </source>
</evidence>
<dbReference type="InterPro" id="IPR012338">
    <property type="entry name" value="Beta-lactam/transpept-like"/>
</dbReference>
<organism evidence="9 10">
    <name type="scientific">Pseudomonas maioricensis</name>
    <dbReference type="NCBI Taxonomy" id="1766623"/>
    <lineage>
        <taxon>Bacteria</taxon>
        <taxon>Pseudomonadati</taxon>
        <taxon>Pseudomonadota</taxon>
        <taxon>Gammaproteobacteria</taxon>
        <taxon>Pseudomonadales</taxon>
        <taxon>Pseudomonadaceae</taxon>
        <taxon>Pseudomonas</taxon>
    </lineage>
</organism>
<dbReference type="Proteomes" id="UP001320513">
    <property type="component" value="Unassembled WGS sequence"/>
</dbReference>
<evidence type="ECO:0000256" key="6">
    <source>
        <dbReference type="RuleBase" id="RU361140"/>
    </source>
</evidence>
<evidence type="ECO:0000313" key="9">
    <source>
        <dbReference type="EMBL" id="MCI8212489.1"/>
    </source>
</evidence>
<keyword evidence="4 6" id="KW-0378">Hydrolase</keyword>
<evidence type="ECO:0000256" key="3">
    <source>
        <dbReference type="ARBA" id="ARBA00012865"/>
    </source>
</evidence>
<dbReference type="EC" id="3.5.2.6" evidence="3 6"/>
<evidence type="ECO:0000256" key="5">
    <source>
        <dbReference type="ARBA" id="ARBA00023251"/>
    </source>
</evidence>
<dbReference type="PANTHER" id="PTHR46825:SF8">
    <property type="entry name" value="BETA-LACTAMASE-RELATED"/>
    <property type="match status" value="1"/>
</dbReference>
<proteinExistence type="inferred from homology"/>
<dbReference type="SUPFAM" id="SSF56601">
    <property type="entry name" value="beta-lactamase/transpeptidase-like"/>
    <property type="match status" value="1"/>
</dbReference>
<dbReference type="EMBL" id="LOHG01000022">
    <property type="protein sequence ID" value="MCI8212489.1"/>
    <property type="molecule type" value="Genomic_DNA"/>
</dbReference>
<evidence type="ECO:0000313" key="10">
    <source>
        <dbReference type="Proteomes" id="UP001320513"/>
    </source>
</evidence>
<protein>
    <recommendedName>
        <fullName evidence="3 6">Beta-lactamase</fullName>
        <ecNumber evidence="3 6">3.5.2.6</ecNumber>
    </recommendedName>
</protein>
<keyword evidence="10" id="KW-1185">Reference proteome</keyword>
<sequence>MRLMTQSLLFACSLSFTCLASAAQAKPDTEAANFDDSVRKAAAQVMQQYNIPGMSIAVTSNGQQRFYNYGVASKDTGQAVSSDTLFELGSISKTFTATLASYAQATGTLSLQDHPGKSLPQLKGSAFDQVTLINLATHTAGGFPLQVPDDVQNTEQLMSYLKAWKPEYPAGSKRTYANPSIGMLGMITAKAMNTPFEQAMEQQLFPKLGLTNSYLNVPADKMSVYAQGYNKQDAPVRLQSGVLGNEAYGMKSSSKDLLHFVELNINPGKADSALAKAIADTHVGYFKVGEMTQDLIWEQYPYPVTVETLQEGNSYKMAFETQPASPIIPPLEPQQNVWINKTGSTTGYGGYVAFVPEKKIGIVILANKNYPNEARVKLAHEILQILN</sequence>